<dbReference type="AlphaFoldDB" id="A0A1H3K346"/>
<feature type="binding site" evidence="10">
    <location>
        <position position="126"/>
    </location>
    <ligand>
        <name>[4Fe-4S] cluster</name>
        <dbReference type="ChEBI" id="CHEBI:49883"/>
        <note>4Fe-4S-S-AdoMet</note>
    </ligand>
</feature>
<dbReference type="HAMAP" id="MF_00660">
    <property type="entry name" value="PqqE"/>
    <property type="match status" value="1"/>
</dbReference>
<dbReference type="GO" id="GO:0018189">
    <property type="term" value="P:pyrroloquinoline quinone biosynthetic process"/>
    <property type="evidence" value="ECO:0007669"/>
    <property type="project" value="UniProtKB-UniRule"/>
</dbReference>
<accession>A0A1H3K346</accession>
<dbReference type="CDD" id="cd01335">
    <property type="entry name" value="Radical_SAM"/>
    <property type="match status" value="1"/>
</dbReference>
<keyword evidence="4 10" id="KW-0949">S-adenosyl-L-methionine</keyword>
<dbReference type="SFLD" id="SFLDG01067">
    <property type="entry name" value="SPASM/twitch_domain_containing"/>
    <property type="match status" value="1"/>
</dbReference>
<dbReference type="SFLD" id="SFLDS00029">
    <property type="entry name" value="Radical_SAM"/>
    <property type="match status" value="1"/>
</dbReference>
<dbReference type="InterPro" id="IPR050377">
    <property type="entry name" value="Radical_SAM_PqqE_MftC-like"/>
</dbReference>
<feature type="domain" description="Radical SAM core" evidence="11">
    <location>
        <begin position="105"/>
        <end position="319"/>
    </location>
</feature>
<dbReference type="PROSITE" id="PS51918">
    <property type="entry name" value="RADICAL_SAM"/>
    <property type="match status" value="1"/>
</dbReference>
<dbReference type="GO" id="GO:0048038">
    <property type="term" value="F:quinone binding"/>
    <property type="evidence" value="ECO:0007669"/>
    <property type="project" value="InterPro"/>
</dbReference>
<dbReference type="OrthoDB" id="9782387at2"/>
<protein>
    <recommendedName>
        <fullName evidence="10">PqqA peptide cyclase</fullName>
        <ecNumber evidence="10">1.21.98.4</ecNumber>
    </recommendedName>
    <alternativeName>
        <fullName evidence="10">Coenzyme PQQ synthesis protein E</fullName>
    </alternativeName>
</protein>
<dbReference type="Gene3D" id="1.10.10.1150">
    <property type="entry name" value="Coenzyme PQQ synthesis protein D (PqqD)"/>
    <property type="match status" value="1"/>
</dbReference>
<dbReference type="GO" id="GO:0032324">
    <property type="term" value="P:molybdopterin cofactor biosynthetic process"/>
    <property type="evidence" value="ECO:0007669"/>
    <property type="project" value="UniProtKB-ARBA"/>
</dbReference>
<dbReference type="InterPro" id="IPR007197">
    <property type="entry name" value="rSAM"/>
</dbReference>
<comment type="cofactor">
    <cofactor evidence="10">
        <name>[4Fe-4S] cluster</name>
        <dbReference type="ChEBI" id="CHEBI:49883"/>
    </cofactor>
    <text evidence="10">Binds 1 [4Fe-4S] cluster. The cluster is coordinated with 3 cysteines and an exchangeable S-adenosyl-L-methionine.</text>
</comment>
<dbReference type="PROSITE" id="PS01305">
    <property type="entry name" value="MOAA_NIFB_PQQE"/>
    <property type="match status" value="1"/>
</dbReference>
<dbReference type="NCBIfam" id="TIGR03859">
    <property type="entry name" value="PQQ_PqqD"/>
    <property type="match status" value="1"/>
</dbReference>
<dbReference type="Proteomes" id="UP000199529">
    <property type="component" value="Unassembled WGS sequence"/>
</dbReference>
<evidence type="ECO:0000256" key="6">
    <source>
        <dbReference type="ARBA" id="ARBA00022905"/>
    </source>
</evidence>
<sequence>MGVTLDSRPGLRRGVRFVRDRVRGKHALLYPEGVLLLNDTAADIVRRCDSSRTVADIAGELAAAYQGATAESVLELLADLDRRRVLGTEPVGVAESGQQSGAARPGLPLGLLAELTYRCPLQCTYCSNPLNLADYRDELDTETWLRVIEQARSIGVLQLHLSGGEPALRRDLVALVAAAREHGMFTNLVTSGFSLPQRRLRELAAAGLDHVQLSVQDSAAKSADVIAGRRAHDRKLDVARDIVAAGLPMTVNAVLHRGNIGRLLDIVELAVGFGAERVELANTQFYGWALRNRAALMPSREQVQQADTDAAAARERYGDRLEIVYVAADYFSPRPKPCNYGWGNRQLAVAPNGDVLPCPAAAQLPELDVPSVRDSALDSIWFDSAAFNRFRGTEWMPDPCRSCALKDVDFGGCRCQAYQLVGDAAATDPACSLSEHHDLVRAEFEPRPAVPRRM</sequence>
<dbReference type="InterPro" id="IPR013785">
    <property type="entry name" value="Aldolase_TIM"/>
</dbReference>
<dbReference type="InterPro" id="IPR006638">
    <property type="entry name" value="Elp3/MiaA/NifB-like_rSAM"/>
</dbReference>
<dbReference type="GO" id="GO:1904047">
    <property type="term" value="F:S-adenosyl-L-methionine binding"/>
    <property type="evidence" value="ECO:0007669"/>
    <property type="project" value="UniProtKB-UniRule"/>
</dbReference>
<keyword evidence="7 10" id="KW-0560">Oxidoreductase</keyword>
<keyword evidence="3 10" id="KW-0004">4Fe-4S</keyword>
<dbReference type="InterPro" id="IPR011843">
    <property type="entry name" value="PQQ_synth_PqqE_bac"/>
</dbReference>
<proteinExistence type="inferred from homology"/>
<reference evidence="13" key="1">
    <citation type="submission" date="2016-10" db="EMBL/GenBank/DDBJ databases">
        <authorList>
            <person name="Varghese N."/>
            <person name="Submissions S."/>
        </authorList>
    </citation>
    <scope>NUCLEOTIDE SEQUENCE [LARGE SCALE GENOMIC DNA]</scope>
    <source>
        <strain evidence="13">CGMCC 4.3530</strain>
    </source>
</reference>
<evidence type="ECO:0000313" key="12">
    <source>
        <dbReference type="EMBL" id="SDY46627.1"/>
    </source>
</evidence>
<dbReference type="GO" id="GO:0005506">
    <property type="term" value="F:iron ion binding"/>
    <property type="evidence" value="ECO:0007669"/>
    <property type="project" value="UniProtKB-UniRule"/>
</dbReference>
<evidence type="ECO:0000256" key="7">
    <source>
        <dbReference type="ARBA" id="ARBA00023002"/>
    </source>
</evidence>
<comment type="catalytic activity">
    <reaction evidence="10">
        <text>[PQQ precursor protein] + S-adenosyl-L-methionine = E-Y cross-linked-[PQQ precursor protein] + 5'-deoxyadenosine + L-methionine + H(+)</text>
        <dbReference type="Rhea" id="RHEA:56836"/>
        <dbReference type="Rhea" id="RHEA-COMP:14800"/>
        <dbReference type="Rhea" id="RHEA-COMP:14801"/>
        <dbReference type="ChEBI" id="CHEBI:15378"/>
        <dbReference type="ChEBI" id="CHEBI:17319"/>
        <dbReference type="ChEBI" id="CHEBI:57844"/>
        <dbReference type="ChEBI" id="CHEBI:59789"/>
        <dbReference type="ChEBI" id="CHEBI:141026"/>
        <dbReference type="ChEBI" id="CHEBI:141027"/>
        <dbReference type="EC" id="1.21.98.4"/>
    </reaction>
</comment>
<keyword evidence="5 10" id="KW-0479">Metal-binding</keyword>
<gene>
    <name evidence="10" type="primary">pqqE</name>
    <name evidence="12" type="ORF">SAMN05216215_102747</name>
</gene>
<dbReference type="InterPro" id="IPR008792">
    <property type="entry name" value="PQQD"/>
</dbReference>
<dbReference type="InterPro" id="IPR041881">
    <property type="entry name" value="PqqD_sf"/>
</dbReference>
<dbReference type="EMBL" id="FNOK01000027">
    <property type="protein sequence ID" value="SDY46627.1"/>
    <property type="molecule type" value="Genomic_DNA"/>
</dbReference>
<dbReference type="InterPro" id="IPR023885">
    <property type="entry name" value="4Fe4S-binding_SPASM_dom"/>
</dbReference>
<name>A0A1H3K346_9PSEU</name>
<comment type="function">
    <text evidence="10">Catalyzes the cross-linking of a glutamate residue and a tyrosine residue in the PqqA protein as part of the biosynthesis of pyrroloquinoline quinone (PQQ).</text>
</comment>
<comment type="pathway">
    <text evidence="1 10">Cofactor biosynthesis; pyrroloquinoline quinone biosynthesis.</text>
</comment>
<dbReference type="InterPro" id="IPR000385">
    <property type="entry name" value="MoaA_NifB_PqqE_Fe-S-bd_CS"/>
</dbReference>
<evidence type="ECO:0000256" key="10">
    <source>
        <dbReference type="HAMAP-Rule" id="MF_00660"/>
    </source>
</evidence>
<dbReference type="EC" id="1.21.98.4" evidence="10"/>
<dbReference type="GO" id="GO:0016491">
    <property type="term" value="F:oxidoreductase activity"/>
    <property type="evidence" value="ECO:0007669"/>
    <property type="project" value="UniProtKB-KW"/>
</dbReference>
<evidence type="ECO:0000256" key="8">
    <source>
        <dbReference type="ARBA" id="ARBA00023004"/>
    </source>
</evidence>
<keyword evidence="8 10" id="KW-0408">Iron</keyword>
<evidence type="ECO:0000256" key="4">
    <source>
        <dbReference type="ARBA" id="ARBA00022691"/>
    </source>
</evidence>
<dbReference type="SUPFAM" id="SSF102114">
    <property type="entry name" value="Radical SAM enzymes"/>
    <property type="match status" value="1"/>
</dbReference>
<evidence type="ECO:0000256" key="3">
    <source>
        <dbReference type="ARBA" id="ARBA00022485"/>
    </source>
</evidence>
<dbReference type="SMART" id="SM00729">
    <property type="entry name" value="Elp3"/>
    <property type="match status" value="1"/>
</dbReference>
<dbReference type="Pfam" id="PF04055">
    <property type="entry name" value="Radical_SAM"/>
    <property type="match status" value="1"/>
</dbReference>
<dbReference type="Pfam" id="PF13186">
    <property type="entry name" value="SPASM"/>
    <property type="match status" value="1"/>
</dbReference>
<comment type="subunit">
    <text evidence="10">Interacts with PqqD. The interaction is necessary for activity of PqqE.</text>
</comment>
<evidence type="ECO:0000256" key="9">
    <source>
        <dbReference type="ARBA" id="ARBA00023014"/>
    </source>
</evidence>
<dbReference type="STRING" id="418495.SAMN05216215_102747"/>
<evidence type="ECO:0000313" key="13">
    <source>
        <dbReference type="Proteomes" id="UP000199529"/>
    </source>
</evidence>
<comment type="similarity">
    <text evidence="10">Belongs to the radical SAM superfamily. PqqE family.</text>
</comment>
<dbReference type="PANTHER" id="PTHR11228:SF7">
    <property type="entry name" value="PQQA PEPTIDE CYCLASE"/>
    <property type="match status" value="1"/>
</dbReference>
<dbReference type="GO" id="GO:0051539">
    <property type="term" value="F:4 iron, 4 sulfur cluster binding"/>
    <property type="evidence" value="ECO:0007669"/>
    <property type="project" value="UniProtKB-KW"/>
</dbReference>
<dbReference type="Gene3D" id="3.20.20.70">
    <property type="entry name" value="Aldolase class I"/>
    <property type="match status" value="1"/>
</dbReference>
<feature type="binding site" evidence="10">
    <location>
        <position position="123"/>
    </location>
    <ligand>
        <name>[4Fe-4S] cluster</name>
        <dbReference type="ChEBI" id="CHEBI:49883"/>
        <note>4Fe-4S-S-AdoMet</note>
    </ligand>
</feature>
<comment type="subunit">
    <text evidence="2">Monomer. Interacts with PqqE.</text>
</comment>
<dbReference type="GO" id="GO:0009975">
    <property type="term" value="F:cyclase activity"/>
    <property type="evidence" value="ECO:0007669"/>
    <property type="project" value="UniProtKB-UniRule"/>
</dbReference>
<evidence type="ECO:0000256" key="1">
    <source>
        <dbReference type="ARBA" id="ARBA00004886"/>
    </source>
</evidence>
<feature type="binding site" evidence="10">
    <location>
        <position position="119"/>
    </location>
    <ligand>
        <name>[4Fe-4S] cluster</name>
        <dbReference type="ChEBI" id="CHEBI:49883"/>
        <note>4Fe-4S-S-AdoMet</note>
    </ligand>
</feature>
<organism evidence="12 13">
    <name type="scientific">Saccharopolyspora shandongensis</name>
    <dbReference type="NCBI Taxonomy" id="418495"/>
    <lineage>
        <taxon>Bacteria</taxon>
        <taxon>Bacillati</taxon>
        <taxon>Actinomycetota</taxon>
        <taxon>Actinomycetes</taxon>
        <taxon>Pseudonocardiales</taxon>
        <taxon>Pseudonocardiaceae</taxon>
        <taxon>Saccharopolyspora</taxon>
    </lineage>
</organism>
<dbReference type="Pfam" id="PF05402">
    <property type="entry name" value="PqqD"/>
    <property type="match status" value="1"/>
</dbReference>
<dbReference type="SFLD" id="SFLDF00280">
    <property type="entry name" value="coenzyme_PQQ_synthesis_protein"/>
    <property type="match status" value="1"/>
</dbReference>
<evidence type="ECO:0000256" key="5">
    <source>
        <dbReference type="ARBA" id="ARBA00022723"/>
    </source>
</evidence>
<dbReference type="InterPro" id="IPR022479">
    <property type="entry name" value="PqqD_bac"/>
</dbReference>
<evidence type="ECO:0000256" key="2">
    <source>
        <dbReference type="ARBA" id="ARBA00011741"/>
    </source>
</evidence>
<evidence type="ECO:0000259" key="11">
    <source>
        <dbReference type="PROSITE" id="PS51918"/>
    </source>
</evidence>
<dbReference type="PANTHER" id="PTHR11228">
    <property type="entry name" value="RADICAL SAM DOMAIN PROTEIN"/>
    <property type="match status" value="1"/>
</dbReference>
<keyword evidence="13" id="KW-1185">Reference proteome</keyword>
<dbReference type="InterPro" id="IPR058240">
    <property type="entry name" value="rSAM_sf"/>
</dbReference>
<dbReference type="SFLD" id="SFLDG01386">
    <property type="entry name" value="main_SPASM_domain-containing"/>
    <property type="match status" value="1"/>
</dbReference>
<dbReference type="NCBIfam" id="TIGR02109">
    <property type="entry name" value="PQQ_syn_pqqE"/>
    <property type="match status" value="1"/>
</dbReference>
<dbReference type="UniPathway" id="UPA00539"/>
<dbReference type="NCBIfam" id="TIGR04085">
    <property type="entry name" value="rSAM_more_4Fe4S"/>
    <property type="match status" value="1"/>
</dbReference>
<keyword evidence="6 10" id="KW-0884">PQQ biosynthesis</keyword>
<keyword evidence="9 10" id="KW-0411">Iron-sulfur</keyword>